<proteinExistence type="predicted"/>
<keyword evidence="1" id="KW-0472">Membrane</keyword>
<reference evidence="2" key="1">
    <citation type="journal article" date="2012" name="PLoS ONE">
        <title>Gene sets for utilization of primary and secondary nutrition supplies in the distal gut of endangered iberian lynx.</title>
        <authorList>
            <person name="Alcaide M."/>
            <person name="Messina E."/>
            <person name="Richter M."/>
            <person name="Bargiela R."/>
            <person name="Peplies J."/>
            <person name="Huws S.A."/>
            <person name="Newbold C.J."/>
            <person name="Golyshin P.N."/>
            <person name="Simon M.A."/>
            <person name="Lopez G."/>
            <person name="Yakimov M.M."/>
            <person name="Ferrer M."/>
        </authorList>
    </citation>
    <scope>NUCLEOTIDE SEQUENCE</scope>
</reference>
<sequence>MIGQWTGLGVKIYLFFVLLPLMILMIIGWQTREVWWAGL</sequence>
<dbReference type="AlphaFoldDB" id="J9FU87"/>
<gene>
    <name evidence="2" type="ORF">EVA_13828</name>
</gene>
<evidence type="ECO:0000313" key="2">
    <source>
        <dbReference type="EMBL" id="EJW98063.1"/>
    </source>
</evidence>
<name>J9FU87_9ZZZZ</name>
<feature type="transmembrane region" description="Helical" evidence="1">
    <location>
        <begin position="12"/>
        <end position="29"/>
    </location>
</feature>
<dbReference type="EMBL" id="AMCI01004448">
    <property type="protein sequence ID" value="EJW98063.1"/>
    <property type="molecule type" value="Genomic_DNA"/>
</dbReference>
<evidence type="ECO:0000256" key="1">
    <source>
        <dbReference type="SAM" id="Phobius"/>
    </source>
</evidence>
<keyword evidence="1" id="KW-0812">Transmembrane</keyword>
<accession>J9FU87</accession>
<protein>
    <submittedName>
        <fullName evidence="2">Uncharacterized protein</fullName>
    </submittedName>
</protein>
<keyword evidence="1" id="KW-1133">Transmembrane helix</keyword>
<organism evidence="2">
    <name type="scientific">gut metagenome</name>
    <dbReference type="NCBI Taxonomy" id="749906"/>
    <lineage>
        <taxon>unclassified sequences</taxon>
        <taxon>metagenomes</taxon>
        <taxon>organismal metagenomes</taxon>
    </lineage>
</organism>
<comment type="caution">
    <text evidence="2">The sequence shown here is derived from an EMBL/GenBank/DDBJ whole genome shotgun (WGS) entry which is preliminary data.</text>
</comment>